<feature type="region of interest" description="Disordered" evidence="5">
    <location>
        <begin position="390"/>
        <end position="417"/>
    </location>
</feature>
<comment type="caution">
    <text evidence="7">The sequence shown here is derived from an EMBL/GenBank/DDBJ whole genome shotgun (WGS) entry which is preliminary data.</text>
</comment>
<gene>
    <name evidence="7" type="ORF">FHS37_002160</name>
</gene>
<dbReference type="Proteomes" id="UP000579523">
    <property type="component" value="Unassembled WGS sequence"/>
</dbReference>
<dbReference type="RefSeq" id="WP_184819501.1">
    <property type="nucleotide sequence ID" value="NZ_BMTK01000012.1"/>
</dbReference>
<dbReference type="InterPro" id="IPR000413">
    <property type="entry name" value="Integrin_alpha"/>
</dbReference>
<dbReference type="InterPro" id="IPR013517">
    <property type="entry name" value="FG-GAP"/>
</dbReference>
<dbReference type="EMBL" id="JACHJI010000003">
    <property type="protein sequence ID" value="MBB4898125.1"/>
    <property type="molecule type" value="Genomic_DNA"/>
</dbReference>
<dbReference type="InterPro" id="IPR013519">
    <property type="entry name" value="Int_alpha_beta-p"/>
</dbReference>
<dbReference type="Pfam" id="PF01839">
    <property type="entry name" value="FG-GAP"/>
    <property type="match status" value="3"/>
</dbReference>
<dbReference type="InterPro" id="IPR028994">
    <property type="entry name" value="Integrin_alpha_N"/>
</dbReference>
<dbReference type="Pfam" id="PF13517">
    <property type="entry name" value="FG-GAP_3"/>
    <property type="match status" value="1"/>
</dbReference>
<proteinExistence type="predicted"/>
<evidence type="ECO:0000256" key="5">
    <source>
        <dbReference type="SAM" id="MobiDB-lite"/>
    </source>
</evidence>
<dbReference type="PANTHER" id="PTHR23221:SF7">
    <property type="entry name" value="PHOSPHATIDYLINOSITOL-GLYCAN-SPECIFIC PHOSPHOLIPASE D"/>
    <property type="match status" value="1"/>
</dbReference>
<dbReference type="Gene3D" id="2.130.10.130">
    <property type="entry name" value="Integrin alpha, N-terminal"/>
    <property type="match status" value="3"/>
</dbReference>
<organism evidence="7 8">
    <name type="scientific">Streptomyces griseomycini</name>
    <dbReference type="NCBI Taxonomy" id="66895"/>
    <lineage>
        <taxon>Bacteria</taxon>
        <taxon>Bacillati</taxon>
        <taxon>Actinomycetota</taxon>
        <taxon>Actinomycetes</taxon>
        <taxon>Kitasatosporales</taxon>
        <taxon>Streptomycetaceae</taxon>
        <taxon>Streptomyces</taxon>
    </lineage>
</organism>
<dbReference type="GO" id="GO:0008305">
    <property type="term" value="C:integrin complex"/>
    <property type="evidence" value="ECO:0007669"/>
    <property type="project" value="InterPro"/>
</dbReference>
<keyword evidence="4" id="KW-0325">Glycoprotein</keyword>
<keyword evidence="2" id="KW-0677">Repeat</keyword>
<sequence>MRKKIGTTLATATAVALTGGLLVAAAGPAAAAPGLDSDFDGDGYRDVAVTAPLATVGGRNAAGAVTILYGSPDGAGAHRIQSLTQDSAGVPGAAEKDDQFGAHTAPGDFNGDGYADLAVGAPGEDSGSDADGGTVVILWGGSGGLSGGTTVSDPSRSSHDWFGQVVAAGDYDGDGRADLAIASDIDKVDIYRGGFTRTGSTGGRYAVTTPVLKVKGIDIFNLTPGDIDSDGRTDLVVDGYEGDSDGEYSYNANYWLPGSSSGTTTSGARKLPAGVISDIGDVNGDGHGDIVIGNQWDAGANSAGAAKGGAVEIVYGTPYGPEGGVETISQNTAGVPGSNETGDGFGYEVSLGDINGDGHDDLVIGAPGEDLGGVEDAGMVSVVYGSSGGLSDAGSQSLHQDTPGVPGGNEEGDGFGGEVLLSDVTGDGKADLTVGMPWENSSDGYAVAFDSDGSKIGTTGRGIGLTQAGLSPAGHPLFGLHVNG</sequence>
<reference evidence="7 8" key="1">
    <citation type="submission" date="2020-08" db="EMBL/GenBank/DDBJ databases">
        <title>Genomic Encyclopedia of Type Strains, Phase III (KMG-III): the genomes of soil and plant-associated and newly described type strains.</title>
        <authorList>
            <person name="Whitman W."/>
        </authorList>
    </citation>
    <scope>NUCLEOTIDE SEQUENCE [LARGE SCALE GENOMIC DNA]</scope>
    <source>
        <strain evidence="7 8">CECT 3273</strain>
    </source>
</reference>
<evidence type="ECO:0000256" key="4">
    <source>
        <dbReference type="ARBA" id="ARBA00023180"/>
    </source>
</evidence>
<feature type="compositionally biased region" description="Gly residues" evidence="5">
    <location>
        <begin position="405"/>
        <end position="417"/>
    </location>
</feature>
<dbReference type="SMART" id="SM00191">
    <property type="entry name" value="Int_alpha"/>
    <property type="match status" value="6"/>
</dbReference>
<dbReference type="PRINTS" id="PR01185">
    <property type="entry name" value="INTEGRINA"/>
</dbReference>
<keyword evidence="3" id="KW-0378">Hydrolase</keyword>
<feature type="chain" id="PRO_5030662043" description="Integrin-like protein" evidence="6">
    <location>
        <begin position="32"/>
        <end position="484"/>
    </location>
</feature>
<evidence type="ECO:0000256" key="6">
    <source>
        <dbReference type="SAM" id="SignalP"/>
    </source>
</evidence>
<dbReference type="AlphaFoldDB" id="A0A7W7LX74"/>
<keyword evidence="8" id="KW-1185">Reference proteome</keyword>
<dbReference type="PANTHER" id="PTHR23221">
    <property type="entry name" value="GLYCOSYLPHOSPHATIDYLINOSITOL PHOSPHOLIPASE D"/>
    <property type="match status" value="1"/>
</dbReference>
<keyword evidence="1 6" id="KW-0732">Signal</keyword>
<dbReference type="PROSITE" id="PS51470">
    <property type="entry name" value="FG_GAP"/>
    <property type="match status" value="2"/>
</dbReference>
<evidence type="ECO:0008006" key="9">
    <source>
        <dbReference type="Google" id="ProtNLM"/>
    </source>
</evidence>
<evidence type="ECO:0000313" key="8">
    <source>
        <dbReference type="Proteomes" id="UP000579523"/>
    </source>
</evidence>
<accession>A0A7W7LX74</accession>
<name>A0A7W7LX74_9ACTN</name>
<dbReference type="SUPFAM" id="SSF69318">
    <property type="entry name" value="Integrin alpha N-terminal domain"/>
    <property type="match status" value="1"/>
</dbReference>
<dbReference type="GO" id="GO:0007155">
    <property type="term" value="P:cell adhesion"/>
    <property type="evidence" value="ECO:0007669"/>
    <property type="project" value="InterPro"/>
</dbReference>
<evidence type="ECO:0000256" key="1">
    <source>
        <dbReference type="ARBA" id="ARBA00022729"/>
    </source>
</evidence>
<dbReference type="GO" id="GO:0016787">
    <property type="term" value="F:hydrolase activity"/>
    <property type="evidence" value="ECO:0007669"/>
    <property type="project" value="UniProtKB-KW"/>
</dbReference>
<evidence type="ECO:0000256" key="2">
    <source>
        <dbReference type="ARBA" id="ARBA00022737"/>
    </source>
</evidence>
<evidence type="ECO:0000313" key="7">
    <source>
        <dbReference type="EMBL" id="MBB4898125.1"/>
    </source>
</evidence>
<evidence type="ECO:0000256" key="3">
    <source>
        <dbReference type="ARBA" id="ARBA00022801"/>
    </source>
</evidence>
<feature type="signal peptide" evidence="6">
    <location>
        <begin position="1"/>
        <end position="31"/>
    </location>
</feature>
<protein>
    <recommendedName>
        <fullName evidence="9">Integrin-like protein</fullName>
    </recommendedName>
</protein>